<name>E3MF32_CAERE</name>
<dbReference type="InParanoid" id="E3MF32"/>
<dbReference type="STRING" id="31234.E3MF32"/>
<dbReference type="EMBL" id="DS268440">
    <property type="protein sequence ID" value="EFP00658.1"/>
    <property type="molecule type" value="Genomic_DNA"/>
</dbReference>
<dbReference type="AlphaFoldDB" id="E3MF32"/>
<evidence type="ECO:0000313" key="2">
    <source>
        <dbReference type="Proteomes" id="UP000008281"/>
    </source>
</evidence>
<keyword evidence="2" id="KW-1185">Reference proteome</keyword>
<protein>
    <submittedName>
        <fullName evidence="1">Uncharacterized protein</fullName>
    </submittedName>
</protein>
<evidence type="ECO:0000313" key="1">
    <source>
        <dbReference type="EMBL" id="EFP00658.1"/>
    </source>
</evidence>
<organism evidence="2">
    <name type="scientific">Caenorhabditis remanei</name>
    <name type="common">Caenorhabditis vulgaris</name>
    <dbReference type="NCBI Taxonomy" id="31234"/>
    <lineage>
        <taxon>Eukaryota</taxon>
        <taxon>Metazoa</taxon>
        <taxon>Ecdysozoa</taxon>
        <taxon>Nematoda</taxon>
        <taxon>Chromadorea</taxon>
        <taxon>Rhabditida</taxon>
        <taxon>Rhabditina</taxon>
        <taxon>Rhabditomorpha</taxon>
        <taxon>Rhabditoidea</taxon>
        <taxon>Rhabditidae</taxon>
        <taxon>Peloderinae</taxon>
        <taxon>Caenorhabditis</taxon>
    </lineage>
</organism>
<reference evidence="1" key="1">
    <citation type="submission" date="2007-07" db="EMBL/GenBank/DDBJ databases">
        <title>PCAP assembly of the Caenorhabditis remanei genome.</title>
        <authorList>
            <consortium name="The Caenorhabditis remanei Sequencing Consortium"/>
            <person name="Wilson R.K."/>
        </authorList>
    </citation>
    <scope>NUCLEOTIDE SEQUENCE [LARGE SCALE GENOMIC DNA]</scope>
    <source>
        <strain evidence="1">PB4641</strain>
    </source>
</reference>
<dbReference type="eggNOG" id="KOG3563">
    <property type="taxonomic scope" value="Eukaryota"/>
</dbReference>
<proteinExistence type="predicted"/>
<dbReference type="HOGENOM" id="CLU_2906202_0_0_1"/>
<sequence length="62" mass="6941">MNLNGQYTSPYIYSDFSTSLLQPQNFLSNTIYNPSGIYANNDYNGYQNTLYSSTNPNSAANL</sequence>
<dbReference type="Proteomes" id="UP000008281">
    <property type="component" value="Unassembled WGS sequence"/>
</dbReference>
<accession>E3MF32</accession>
<gene>
    <name evidence="1" type="ORF">CRE_21245</name>
</gene>